<accession>A0A7R9A8A8</accession>
<dbReference type="GO" id="GO:0007166">
    <property type="term" value="P:cell surface receptor signaling pathway"/>
    <property type="evidence" value="ECO:0007669"/>
    <property type="project" value="InterPro"/>
</dbReference>
<dbReference type="PANTHER" id="PTHR45620:SF17">
    <property type="entry name" value="PDF RECEPTOR"/>
    <property type="match status" value="1"/>
</dbReference>
<comment type="similarity">
    <text evidence="2">Belongs to the G-protein coupled receptor 2 family.</text>
</comment>
<dbReference type="PANTHER" id="PTHR45620">
    <property type="entry name" value="PDF RECEPTOR-LIKE PROTEIN-RELATED"/>
    <property type="match status" value="1"/>
</dbReference>
<feature type="domain" description="G-protein coupled receptors family 2 profile 2" evidence="14">
    <location>
        <begin position="206"/>
        <end position="370"/>
    </location>
</feature>
<evidence type="ECO:0000256" key="4">
    <source>
        <dbReference type="ARBA" id="ARBA00022692"/>
    </source>
</evidence>
<dbReference type="Pfam" id="PF02793">
    <property type="entry name" value="HRM"/>
    <property type="match status" value="1"/>
</dbReference>
<feature type="compositionally biased region" description="Basic and acidic residues" evidence="11">
    <location>
        <begin position="13"/>
        <end position="35"/>
    </location>
</feature>
<evidence type="ECO:0000313" key="16">
    <source>
        <dbReference type="Proteomes" id="UP000677054"/>
    </source>
</evidence>
<dbReference type="OrthoDB" id="5967113at2759"/>
<dbReference type="SUPFAM" id="SSF111418">
    <property type="entry name" value="Hormone receptor domain"/>
    <property type="match status" value="1"/>
</dbReference>
<keyword evidence="9" id="KW-0325">Glycoprotein</keyword>
<evidence type="ECO:0000256" key="1">
    <source>
        <dbReference type="ARBA" id="ARBA00004651"/>
    </source>
</evidence>
<dbReference type="InterPro" id="IPR050332">
    <property type="entry name" value="GPCR_2"/>
</dbReference>
<evidence type="ECO:0000256" key="8">
    <source>
        <dbReference type="ARBA" id="ARBA00023170"/>
    </source>
</evidence>
<evidence type="ECO:0000313" key="15">
    <source>
        <dbReference type="EMBL" id="CAD7249308.1"/>
    </source>
</evidence>
<keyword evidence="7 12" id="KW-0472">Membrane</keyword>
<dbReference type="Proteomes" id="UP000677054">
    <property type="component" value="Unassembled WGS sequence"/>
</dbReference>
<evidence type="ECO:0000256" key="6">
    <source>
        <dbReference type="ARBA" id="ARBA00023040"/>
    </source>
</evidence>
<feature type="compositionally biased region" description="Basic and acidic residues" evidence="11">
    <location>
        <begin position="161"/>
        <end position="194"/>
    </location>
</feature>
<evidence type="ECO:0000256" key="7">
    <source>
        <dbReference type="ARBA" id="ARBA00023136"/>
    </source>
</evidence>
<feature type="region of interest" description="Disordered" evidence="11">
    <location>
        <begin position="1"/>
        <end position="37"/>
    </location>
</feature>
<dbReference type="PRINTS" id="PR00249">
    <property type="entry name" value="GPCRSECRETIN"/>
</dbReference>
<evidence type="ECO:0000256" key="2">
    <source>
        <dbReference type="ARBA" id="ARBA00005314"/>
    </source>
</evidence>
<dbReference type="GO" id="GO:0007188">
    <property type="term" value="P:adenylate cyclase-modulating G protein-coupled receptor signaling pathway"/>
    <property type="evidence" value="ECO:0007669"/>
    <property type="project" value="TreeGrafter"/>
</dbReference>
<evidence type="ECO:0000256" key="9">
    <source>
        <dbReference type="ARBA" id="ARBA00023180"/>
    </source>
</evidence>
<feature type="region of interest" description="Disordered" evidence="11">
    <location>
        <begin position="143"/>
        <end position="194"/>
    </location>
</feature>
<evidence type="ECO:0000259" key="14">
    <source>
        <dbReference type="PROSITE" id="PS50261"/>
    </source>
</evidence>
<dbReference type="SMART" id="SM00008">
    <property type="entry name" value="HormR"/>
    <property type="match status" value="1"/>
</dbReference>
<keyword evidence="4 12" id="KW-0812">Transmembrane</keyword>
<feature type="domain" description="G-protein coupled receptors family 2 profile 1" evidence="13">
    <location>
        <begin position="57"/>
        <end position="127"/>
    </location>
</feature>
<dbReference type="InterPro" id="IPR017981">
    <property type="entry name" value="GPCR_2-like_7TM"/>
</dbReference>
<proteinExistence type="inferred from homology"/>
<evidence type="ECO:0000256" key="10">
    <source>
        <dbReference type="ARBA" id="ARBA00023224"/>
    </source>
</evidence>
<dbReference type="AlphaFoldDB" id="A0A7R9A8A8"/>
<dbReference type="PROSITE" id="PS50261">
    <property type="entry name" value="G_PROTEIN_RECEP_F2_4"/>
    <property type="match status" value="1"/>
</dbReference>
<name>A0A7R9A8A8_9CRUS</name>
<dbReference type="EMBL" id="CAJPEV010002228">
    <property type="protein sequence ID" value="CAG0896182.1"/>
    <property type="molecule type" value="Genomic_DNA"/>
</dbReference>
<reference evidence="15" key="1">
    <citation type="submission" date="2020-11" db="EMBL/GenBank/DDBJ databases">
        <authorList>
            <person name="Tran Van P."/>
        </authorList>
    </citation>
    <scope>NUCLEOTIDE SEQUENCE</scope>
</reference>
<dbReference type="InterPro" id="IPR036445">
    <property type="entry name" value="GPCR_2_extracell_dom_sf"/>
</dbReference>
<feature type="transmembrane region" description="Helical" evidence="12">
    <location>
        <begin position="208"/>
        <end position="231"/>
    </location>
</feature>
<feature type="transmembrane region" description="Helical" evidence="12">
    <location>
        <begin position="305"/>
        <end position="325"/>
    </location>
</feature>
<evidence type="ECO:0000256" key="3">
    <source>
        <dbReference type="ARBA" id="ARBA00022475"/>
    </source>
</evidence>
<keyword evidence="5 12" id="KW-1133">Transmembrane helix</keyword>
<dbReference type="Pfam" id="PF00002">
    <property type="entry name" value="7tm_2"/>
    <property type="match status" value="1"/>
</dbReference>
<organism evidence="15">
    <name type="scientific">Darwinula stevensoni</name>
    <dbReference type="NCBI Taxonomy" id="69355"/>
    <lineage>
        <taxon>Eukaryota</taxon>
        <taxon>Metazoa</taxon>
        <taxon>Ecdysozoa</taxon>
        <taxon>Arthropoda</taxon>
        <taxon>Crustacea</taxon>
        <taxon>Oligostraca</taxon>
        <taxon>Ostracoda</taxon>
        <taxon>Podocopa</taxon>
        <taxon>Podocopida</taxon>
        <taxon>Darwinulocopina</taxon>
        <taxon>Darwinuloidea</taxon>
        <taxon>Darwinulidae</taxon>
        <taxon>Darwinula</taxon>
    </lineage>
</organism>
<keyword evidence="10" id="KW-0807">Transducer</keyword>
<gene>
    <name evidence="15" type="ORF">DSTB1V02_LOCUS9106</name>
</gene>
<comment type="subcellular location">
    <subcellularLocation>
        <location evidence="1">Cell membrane</location>
        <topology evidence="1">Multi-pass membrane protein</topology>
    </subcellularLocation>
</comment>
<evidence type="ECO:0000256" key="5">
    <source>
        <dbReference type="ARBA" id="ARBA00022989"/>
    </source>
</evidence>
<keyword evidence="3" id="KW-1003">Cell membrane</keyword>
<protein>
    <submittedName>
        <fullName evidence="15">Uncharacterized protein</fullName>
    </submittedName>
</protein>
<dbReference type="InterPro" id="IPR017983">
    <property type="entry name" value="GPCR_2_secretin-like_CS"/>
</dbReference>
<evidence type="ECO:0000256" key="12">
    <source>
        <dbReference type="SAM" id="Phobius"/>
    </source>
</evidence>
<dbReference type="InterPro" id="IPR001879">
    <property type="entry name" value="GPCR_2_extracellular_dom"/>
</dbReference>
<dbReference type="Gene3D" id="4.10.1240.10">
    <property type="entry name" value="GPCR, family 2, extracellular hormone receptor domain"/>
    <property type="match status" value="1"/>
</dbReference>
<dbReference type="GO" id="GO:0008528">
    <property type="term" value="F:G protein-coupled peptide receptor activity"/>
    <property type="evidence" value="ECO:0007669"/>
    <property type="project" value="TreeGrafter"/>
</dbReference>
<dbReference type="PROSITE" id="PS50227">
    <property type="entry name" value="G_PROTEIN_RECEP_F2_3"/>
    <property type="match status" value="1"/>
</dbReference>
<keyword evidence="6" id="KW-0297">G-protein coupled receptor</keyword>
<dbReference type="Gene3D" id="1.20.1070.10">
    <property type="entry name" value="Rhodopsin 7-helix transmembrane proteins"/>
    <property type="match status" value="1"/>
</dbReference>
<evidence type="ECO:0000256" key="11">
    <source>
        <dbReference type="SAM" id="MobiDB-lite"/>
    </source>
</evidence>
<dbReference type="EMBL" id="LR901745">
    <property type="protein sequence ID" value="CAD7249308.1"/>
    <property type="molecule type" value="Genomic_DNA"/>
</dbReference>
<dbReference type="PROSITE" id="PS00649">
    <property type="entry name" value="G_PROTEIN_RECEP_F2_1"/>
    <property type="match status" value="1"/>
</dbReference>
<keyword evidence="16" id="KW-1185">Reference proteome</keyword>
<dbReference type="GO" id="GO:0005886">
    <property type="term" value="C:plasma membrane"/>
    <property type="evidence" value="ECO:0007669"/>
    <property type="project" value="UniProtKB-SubCell"/>
</dbReference>
<feature type="transmembrane region" description="Helical" evidence="12">
    <location>
        <begin position="243"/>
        <end position="261"/>
    </location>
</feature>
<sequence length="370" mass="42325">MAYRREARPKRPYFVDRVDGNSRRSGRDLSGRNPEDDSTFVETIDGDFLEALCDERYCNATWDQVSCWAPTPADSVVQQPCPPARGSDYSRHAFRVCLSDGTWMGKGVEDKTRPNGWTNYTACFVPEAKQLLEQLYSGTPEQAQAELDGDPDLEGSFFGSERTDGIGRDRSSERDGRKSEPVSDGKHASKRAPRDSLMKMQIAKASRILEMVGLFVSLITLLFSISIFKYFRKLRNNRTRIHGNLFIAMLIQVLIRLMLYIDQVIVRKDDTGIHSGIKHEMNGIDNTPYVCEVFYILLEYARTAMFMWMFIEGLYLNKLISVAFFQRPQSYKLYYFLGWGLHRCNTAGIILHNTYIKFPIDCNEGDDAEG</sequence>
<evidence type="ECO:0000259" key="13">
    <source>
        <dbReference type="PROSITE" id="PS50227"/>
    </source>
</evidence>
<dbReference type="InterPro" id="IPR000832">
    <property type="entry name" value="GPCR_2_secretin-like"/>
</dbReference>
<keyword evidence="8" id="KW-0675">Receptor</keyword>